<proteinExistence type="inferred from homology"/>
<dbReference type="SUPFAM" id="SSF51735">
    <property type="entry name" value="NAD(P)-binding Rossmann-fold domains"/>
    <property type="match status" value="1"/>
</dbReference>
<evidence type="ECO:0000256" key="2">
    <source>
        <dbReference type="ARBA" id="ARBA00023002"/>
    </source>
</evidence>
<evidence type="ECO:0000313" key="7">
    <source>
        <dbReference type="EMBL" id="BBN97881.1"/>
    </source>
</evidence>
<dbReference type="PANTHER" id="PTHR42789">
    <property type="entry name" value="D-ISOMER SPECIFIC 2-HYDROXYACID DEHYDROGENASE FAMILY PROTEIN (AFU_ORTHOLOGUE AFUA_6G10090)"/>
    <property type="match status" value="1"/>
</dbReference>
<evidence type="ECO:0000313" key="8">
    <source>
        <dbReference type="Proteomes" id="UP000326951"/>
    </source>
</evidence>
<dbReference type="InterPro" id="IPR050857">
    <property type="entry name" value="D-2-hydroxyacid_DH"/>
</dbReference>
<dbReference type="Pfam" id="PF02826">
    <property type="entry name" value="2-Hacid_dh_C"/>
    <property type="match status" value="1"/>
</dbReference>
<feature type="domain" description="D-isomer specific 2-hydroxyacid dehydrogenase NAD-binding" evidence="6">
    <location>
        <begin position="111"/>
        <end position="282"/>
    </location>
</feature>
<dbReference type="FunFam" id="3.40.50.720:FF:000203">
    <property type="entry name" value="D-3-phosphoglycerate dehydrogenase (SerA)"/>
    <property type="match status" value="1"/>
</dbReference>
<protein>
    <submittedName>
        <fullName evidence="7">4-phosphoerythronate dehydrogenase</fullName>
    </submittedName>
</protein>
<dbReference type="SUPFAM" id="SSF52283">
    <property type="entry name" value="Formate/glycerate dehydrogenase catalytic domain-like"/>
    <property type="match status" value="1"/>
</dbReference>
<feature type="domain" description="D-isomer specific 2-hydroxyacid dehydrogenase catalytic" evidence="5">
    <location>
        <begin position="16"/>
        <end position="314"/>
    </location>
</feature>
<dbReference type="Gene3D" id="3.40.50.720">
    <property type="entry name" value="NAD(P)-binding Rossmann-like Domain"/>
    <property type="match status" value="2"/>
</dbReference>
<dbReference type="GO" id="GO:0051287">
    <property type="term" value="F:NAD binding"/>
    <property type="evidence" value="ECO:0007669"/>
    <property type="project" value="InterPro"/>
</dbReference>
<dbReference type="Pfam" id="PF00389">
    <property type="entry name" value="2-Hacid_dh"/>
    <property type="match status" value="1"/>
</dbReference>
<name>A0A5K7WT66_9BACL</name>
<evidence type="ECO:0000259" key="6">
    <source>
        <dbReference type="Pfam" id="PF02826"/>
    </source>
</evidence>
<gene>
    <name evidence="7" type="ORF">St703_05860</name>
</gene>
<comment type="similarity">
    <text evidence="1 4">Belongs to the D-isomer specific 2-hydroxyacid dehydrogenase family.</text>
</comment>
<evidence type="ECO:0000256" key="3">
    <source>
        <dbReference type="ARBA" id="ARBA00023027"/>
    </source>
</evidence>
<dbReference type="InterPro" id="IPR006139">
    <property type="entry name" value="D-isomer_2_OHA_DH_cat_dom"/>
</dbReference>
<reference evidence="7 8" key="1">
    <citation type="submission" date="2019-09" db="EMBL/GenBank/DDBJ databases">
        <title>Complete genome sequence of Sporolactobacillus terrae 70-3.</title>
        <authorList>
            <person name="Tanaka N."/>
            <person name="Shiwa Y."/>
            <person name="Fujita N."/>
            <person name="Tanasupawat S."/>
        </authorList>
    </citation>
    <scope>NUCLEOTIDE SEQUENCE [LARGE SCALE GENOMIC DNA]</scope>
    <source>
        <strain evidence="7 8">70-3</strain>
    </source>
</reference>
<keyword evidence="3" id="KW-0520">NAD</keyword>
<sequence>MNVLFSVGKAYLPIADSFINRMKAAGLHVTVLYEDKMDKQKIIEKIHEADIYVTAVAKADQEVIDAAPHLKYILKTGTGVDNIDLNYAREKGIVVTNAPGGNAESVAELVIGMILSLSRSIPQLDRKTKQNQWVHSTGFEIKGKILGIIGFGTIGKLVARYAEAFRMNIIAYGHYQDHETANRLGVTFVPFEELIRLADYLVISTSLKKSNFHLIDRSVINQMKSTACLINVSRGAIIHEVDLFEALEQRRIRGAALDVFEIEPPVQSLEHLTNLIATPHVGGTTMESAYRIADITIEQIKRIIDRKPLDYVLNKV</sequence>
<dbReference type="InterPro" id="IPR006140">
    <property type="entry name" value="D-isomer_DH_NAD-bd"/>
</dbReference>
<dbReference type="InterPro" id="IPR036291">
    <property type="entry name" value="NAD(P)-bd_dom_sf"/>
</dbReference>
<dbReference type="RefSeq" id="WP_152080236.1">
    <property type="nucleotide sequence ID" value="NZ_AP021853.1"/>
</dbReference>
<evidence type="ECO:0000256" key="4">
    <source>
        <dbReference type="RuleBase" id="RU003719"/>
    </source>
</evidence>
<dbReference type="EMBL" id="AP021853">
    <property type="protein sequence ID" value="BBN97881.1"/>
    <property type="molecule type" value="Genomic_DNA"/>
</dbReference>
<evidence type="ECO:0000259" key="5">
    <source>
        <dbReference type="Pfam" id="PF00389"/>
    </source>
</evidence>
<organism evidence="7 8">
    <name type="scientific">Sporolactobacillus terrae</name>
    <dbReference type="NCBI Taxonomy" id="269673"/>
    <lineage>
        <taxon>Bacteria</taxon>
        <taxon>Bacillati</taxon>
        <taxon>Bacillota</taxon>
        <taxon>Bacilli</taxon>
        <taxon>Bacillales</taxon>
        <taxon>Sporolactobacillaceae</taxon>
        <taxon>Sporolactobacillus</taxon>
    </lineage>
</organism>
<dbReference type="GO" id="GO:0016616">
    <property type="term" value="F:oxidoreductase activity, acting on the CH-OH group of donors, NAD or NADP as acceptor"/>
    <property type="evidence" value="ECO:0007669"/>
    <property type="project" value="InterPro"/>
</dbReference>
<keyword evidence="2 4" id="KW-0560">Oxidoreductase</keyword>
<dbReference type="Proteomes" id="UP000326951">
    <property type="component" value="Chromosome"/>
</dbReference>
<dbReference type="PANTHER" id="PTHR42789:SF1">
    <property type="entry name" value="D-ISOMER SPECIFIC 2-HYDROXYACID DEHYDROGENASE FAMILY PROTEIN (AFU_ORTHOLOGUE AFUA_6G10090)"/>
    <property type="match status" value="1"/>
</dbReference>
<accession>A0A5K7WT66</accession>
<dbReference type="AlphaFoldDB" id="A0A5K7WT66"/>
<evidence type="ECO:0000256" key="1">
    <source>
        <dbReference type="ARBA" id="ARBA00005854"/>
    </source>
</evidence>